<dbReference type="AlphaFoldDB" id="A0A136J265"/>
<dbReference type="InParanoid" id="A0A136J265"/>
<protein>
    <recommendedName>
        <fullName evidence="4">Secreted protein</fullName>
    </recommendedName>
</protein>
<keyword evidence="1" id="KW-0732">Signal</keyword>
<evidence type="ECO:0008006" key="4">
    <source>
        <dbReference type="Google" id="ProtNLM"/>
    </source>
</evidence>
<evidence type="ECO:0000313" key="3">
    <source>
        <dbReference type="Proteomes" id="UP000070501"/>
    </source>
</evidence>
<proteinExistence type="predicted"/>
<organism evidence="2 3">
    <name type="scientific">Microdochium bolleyi</name>
    <dbReference type="NCBI Taxonomy" id="196109"/>
    <lineage>
        <taxon>Eukaryota</taxon>
        <taxon>Fungi</taxon>
        <taxon>Dikarya</taxon>
        <taxon>Ascomycota</taxon>
        <taxon>Pezizomycotina</taxon>
        <taxon>Sordariomycetes</taxon>
        <taxon>Xylariomycetidae</taxon>
        <taxon>Xylariales</taxon>
        <taxon>Microdochiaceae</taxon>
        <taxon>Microdochium</taxon>
    </lineage>
</organism>
<feature type="signal peptide" evidence="1">
    <location>
        <begin position="1"/>
        <end position="15"/>
    </location>
</feature>
<dbReference type="Proteomes" id="UP000070501">
    <property type="component" value="Unassembled WGS sequence"/>
</dbReference>
<evidence type="ECO:0000256" key="1">
    <source>
        <dbReference type="SAM" id="SignalP"/>
    </source>
</evidence>
<dbReference type="EMBL" id="KQ964250">
    <property type="protein sequence ID" value="KXJ91252.1"/>
    <property type="molecule type" value="Genomic_DNA"/>
</dbReference>
<accession>A0A136J265</accession>
<feature type="chain" id="PRO_5012023225" description="Secreted protein" evidence="1">
    <location>
        <begin position="16"/>
        <end position="80"/>
    </location>
</feature>
<keyword evidence="3" id="KW-1185">Reference proteome</keyword>
<evidence type="ECO:0000313" key="2">
    <source>
        <dbReference type="EMBL" id="KXJ91252.1"/>
    </source>
</evidence>
<sequence length="80" mass="8600">MILAIWLLPVDATLTSDDGLVVRVLCCILSTRKLASGQRAEPYGSFQSAMFSTGDLGGQKFVSTFRGWSSSAALLSRLVM</sequence>
<name>A0A136J265_9PEZI</name>
<reference evidence="3" key="1">
    <citation type="submission" date="2016-02" db="EMBL/GenBank/DDBJ databases">
        <title>Draft genome sequence of Microdochium bolleyi, a fungal endophyte of beachgrass.</title>
        <authorList>
            <consortium name="DOE Joint Genome Institute"/>
            <person name="David A.S."/>
            <person name="May G."/>
            <person name="Haridas S."/>
            <person name="Lim J."/>
            <person name="Wang M."/>
            <person name="Labutti K."/>
            <person name="Lipzen A."/>
            <person name="Barry K."/>
            <person name="Grigoriev I.V."/>
        </authorList>
    </citation>
    <scope>NUCLEOTIDE SEQUENCE [LARGE SCALE GENOMIC DNA]</scope>
    <source>
        <strain evidence="3">J235TASD1</strain>
    </source>
</reference>
<gene>
    <name evidence="2" type="ORF">Micbo1qcDRAFT_162897</name>
</gene>